<protein>
    <submittedName>
        <fullName evidence="2">Uncharacterized protein</fullName>
    </submittedName>
</protein>
<keyword evidence="3" id="KW-1185">Reference proteome</keyword>
<evidence type="ECO:0000313" key="3">
    <source>
        <dbReference type="Proteomes" id="UP000605784"/>
    </source>
</evidence>
<evidence type="ECO:0000313" key="2">
    <source>
        <dbReference type="EMBL" id="GGN84411.1"/>
    </source>
</evidence>
<dbReference type="EMBL" id="BMOU01000001">
    <property type="protein sequence ID" value="GGN84411.1"/>
    <property type="molecule type" value="Genomic_DNA"/>
</dbReference>
<comment type="caution">
    <text evidence="2">The sequence shown here is derived from an EMBL/GenBank/DDBJ whole genome shotgun (WGS) entry which is preliminary data.</text>
</comment>
<gene>
    <name evidence="2" type="ORF">GCM10009030_00030</name>
</gene>
<sequence length="221" mass="24367">MGDDPDIEAGLAAIADFIDRSERTVIDEINTTNDEGTPVKGYAFTHGDDQLFAYSTAGSHFFTVQYEYDVTEQVAFADKAQQKLNKAPETVDGEIEVNVDLDENDLQRAQQKVAAINGDRNPETLEKARSKLVEMLTHPDCAFKLNQRLNGPHGFKLQKKLFVYESGVRASDFDAACQTLVSLSMVPQNFLQSIYDIQIEPPGSGTEESTGPQVPGSRGFQ</sequence>
<proteinExistence type="predicted"/>
<dbReference type="Proteomes" id="UP000605784">
    <property type="component" value="Unassembled WGS sequence"/>
</dbReference>
<reference evidence="2" key="2">
    <citation type="submission" date="2020-09" db="EMBL/GenBank/DDBJ databases">
        <authorList>
            <person name="Sun Q."/>
            <person name="Ohkuma M."/>
        </authorList>
    </citation>
    <scope>NUCLEOTIDE SEQUENCE</scope>
    <source>
        <strain evidence="2">JCM 17820</strain>
    </source>
</reference>
<dbReference type="AlphaFoldDB" id="A0A830GH43"/>
<name>A0A830GH43_9EURY</name>
<accession>A0A830GH43</accession>
<organism evidence="2 3">
    <name type="scientific">Haloarcula pellucida</name>
    <dbReference type="NCBI Taxonomy" id="1427151"/>
    <lineage>
        <taxon>Archaea</taxon>
        <taxon>Methanobacteriati</taxon>
        <taxon>Methanobacteriota</taxon>
        <taxon>Stenosarchaea group</taxon>
        <taxon>Halobacteria</taxon>
        <taxon>Halobacteriales</taxon>
        <taxon>Haloarculaceae</taxon>
        <taxon>Haloarcula</taxon>
    </lineage>
</organism>
<evidence type="ECO:0000256" key="1">
    <source>
        <dbReference type="SAM" id="MobiDB-lite"/>
    </source>
</evidence>
<dbReference type="RefSeq" id="WP_188993373.1">
    <property type="nucleotide sequence ID" value="NZ_BMOU01000001.1"/>
</dbReference>
<feature type="region of interest" description="Disordered" evidence="1">
    <location>
        <begin position="199"/>
        <end position="221"/>
    </location>
</feature>
<reference evidence="2" key="1">
    <citation type="journal article" date="2014" name="Int. J. Syst. Evol. Microbiol.">
        <title>Complete genome sequence of Corynebacterium casei LMG S-19264T (=DSM 44701T), isolated from a smear-ripened cheese.</title>
        <authorList>
            <consortium name="US DOE Joint Genome Institute (JGI-PGF)"/>
            <person name="Walter F."/>
            <person name="Albersmeier A."/>
            <person name="Kalinowski J."/>
            <person name="Ruckert C."/>
        </authorList>
    </citation>
    <scope>NUCLEOTIDE SEQUENCE</scope>
    <source>
        <strain evidence="2">JCM 17820</strain>
    </source>
</reference>